<evidence type="ECO:0000259" key="8">
    <source>
        <dbReference type="Pfam" id="PF12704"/>
    </source>
</evidence>
<evidence type="ECO:0000313" key="10">
    <source>
        <dbReference type="Proteomes" id="UP000199421"/>
    </source>
</evidence>
<sequence>MIKRYLKPTWRFLIKDRAFSLLNIAGLAIGICASLFILLWVQDERSVDSFHQQGERIFQIYNRNFSGESTEISFATQGLLADELKNKVPEIALASGLDYIASSGSNLETNDKNGKMVGAFVGKDFLSMFTYPLLLGDKTTALTAPDGVAISHKMANFFFGNQEKAIGQTIKLESADELRITAIFEDLPSNSSIQFDFLCSWQSFIAKYPWASRWSNASPSTFILLHPGADPKQVEQKIKDFLYQFVTRQDGFRQELAMQAYPSRYLNSTFKDGFPAGGRIEYVRLFTILAIFILVIACINFMNLATAGATKRAKEVGLLKTIGASRRSLALRYLLEALTLTAVSIVFAIVLLFAFLPLFQELTNKPLSIPFNTADFWISLAVVWIVVGLVSGSYPALYLSSFNPLGAFKEKTSNGRAWLRRSLVVFQFSLSVLLIVGMLIFKLQITFIQQANIGYDRENLLYIPIEGNLAEQYNVFKTRAAALSGVQSISKMRNTPTYIEHHTRGISWPNKTENTTLSVTDEVVGYDFVKTMRLSLKEGRDFSPTFGTDTSAFLINETAAKAMGLQHPLGQQLNWDGRHGSIIGVIEDFHFNSMHHAIEPLIIRLDESWSWGTILVRTRPEQLASTLENLKQLCETMNPNIPFIYQFSDREFSKLYQSEQMVSSLATYFALLALFISCLGLFGLAAFMAGQRIKEIGVRKVLGASVGNVVYLLSADFVKLVLIAIIIASPIAWWTMNQWLEDFSYRIDIQWWIFAVAGSVVVMIALLTVSWQATRAALANPVDSLRDE</sequence>
<keyword evidence="4 6" id="KW-1133">Transmembrane helix</keyword>
<dbReference type="PANTHER" id="PTHR30572">
    <property type="entry name" value="MEMBRANE COMPONENT OF TRANSPORTER-RELATED"/>
    <property type="match status" value="1"/>
</dbReference>
<keyword evidence="3 6" id="KW-0812">Transmembrane</keyword>
<evidence type="ECO:0000256" key="2">
    <source>
        <dbReference type="ARBA" id="ARBA00022475"/>
    </source>
</evidence>
<dbReference type="InterPro" id="IPR003838">
    <property type="entry name" value="ABC3_permease_C"/>
</dbReference>
<dbReference type="Pfam" id="PF12704">
    <property type="entry name" value="MacB_PCD"/>
    <property type="match status" value="2"/>
</dbReference>
<feature type="transmembrane region" description="Helical" evidence="6">
    <location>
        <begin position="709"/>
        <end position="734"/>
    </location>
</feature>
<evidence type="ECO:0000256" key="4">
    <source>
        <dbReference type="ARBA" id="ARBA00022989"/>
    </source>
</evidence>
<dbReference type="PANTHER" id="PTHR30572:SF18">
    <property type="entry name" value="ABC-TYPE MACROLIDE FAMILY EXPORT SYSTEM PERMEASE COMPONENT 2"/>
    <property type="match status" value="1"/>
</dbReference>
<feature type="transmembrane region" description="Helical" evidence="6">
    <location>
        <begin position="665"/>
        <end position="688"/>
    </location>
</feature>
<feature type="domain" description="MacB-like periplasmic core" evidence="8">
    <location>
        <begin position="20"/>
        <end position="240"/>
    </location>
</feature>
<feature type="transmembrane region" description="Helical" evidence="6">
    <location>
        <begin position="376"/>
        <end position="397"/>
    </location>
</feature>
<feature type="transmembrane region" description="Helical" evidence="6">
    <location>
        <begin position="330"/>
        <end position="356"/>
    </location>
</feature>
<gene>
    <name evidence="9" type="ORF">SAMN05661044_01114</name>
</gene>
<dbReference type="Proteomes" id="UP000199421">
    <property type="component" value="Unassembled WGS sequence"/>
</dbReference>
<dbReference type="GO" id="GO:0022857">
    <property type="term" value="F:transmembrane transporter activity"/>
    <property type="evidence" value="ECO:0007669"/>
    <property type="project" value="TreeGrafter"/>
</dbReference>
<organism evidence="9 10">
    <name type="scientific">Olivibacter domesticus</name>
    <name type="common">Pseudosphingobacterium domesticum</name>
    <dbReference type="NCBI Taxonomy" id="407022"/>
    <lineage>
        <taxon>Bacteria</taxon>
        <taxon>Pseudomonadati</taxon>
        <taxon>Bacteroidota</taxon>
        <taxon>Sphingobacteriia</taxon>
        <taxon>Sphingobacteriales</taxon>
        <taxon>Sphingobacteriaceae</taxon>
        <taxon>Olivibacter</taxon>
    </lineage>
</organism>
<proteinExistence type="predicted"/>
<dbReference type="EMBL" id="FOAF01000001">
    <property type="protein sequence ID" value="SEK77540.1"/>
    <property type="molecule type" value="Genomic_DNA"/>
</dbReference>
<accession>A0A1H7JU06</accession>
<evidence type="ECO:0000256" key="3">
    <source>
        <dbReference type="ARBA" id="ARBA00022692"/>
    </source>
</evidence>
<reference evidence="10" key="1">
    <citation type="submission" date="2016-10" db="EMBL/GenBank/DDBJ databases">
        <authorList>
            <person name="Varghese N."/>
            <person name="Submissions S."/>
        </authorList>
    </citation>
    <scope>NUCLEOTIDE SEQUENCE [LARGE SCALE GENOMIC DNA]</scope>
    <source>
        <strain evidence="10">DSM 18733</strain>
    </source>
</reference>
<comment type="subcellular location">
    <subcellularLocation>
        <location evidence="1">Cell membrane</location>
        <topology evidence="1">Multi-pass membrane protein</topology>
    </subcellularLocation>
</comment>
<dbReference type="Pfam" id="PF02687">
    <property type="entry name" value="FtsX"/>
    <property type="match status" value="2"/>
</dbReference>
<feature type="transmembrane region" description="Helical" evidence="6">
    <location>
        <begin position="749"/>
        <end position="769"/>
    </location>
</feature>
<dbReference type="GO" id="GO:0005886">
    <property type="term" value="C:plasma membrane"/>
    <property type="evidence" value="ECO:0007669"/>
    <property type="project" value="UniProtKB-SubCell"/>
</dbReference>
<evidence type="ECO:0000256" key="6">
    <source>
        <dbReference type="SAM" id="Phobius"/>
    </source>
</evidence>
<feature type="domain" description="MacB-like periplasmic core" evidence="8">
    <location>
        <begin position="455"/>
        <end position="625"/>
    </location>
</feature>
<evidence type="ECO:0000256" key="5">
    <source>
        <dbReference type="ARBA" id="ARBA00023136"/>
    </source>
</evidence>
<feature type="domain" description="ABC3 transporter permease C-terminal" evidence="7">
    <location>
        <begin position="669"/>
        <end position="775"/>
    </location>
</feature>
<evidence type="ECO:0000313" key="9">
    <source>
        <dbReference type="EMBL" id="SEK77540.1"/>
    </source>
</evidence>
<dbReference type="STRING" id="407022.SAMN05661044_01114"/>
<feature type="transmembrane region" description="Helical" evidence="6">
    <location>
        <begin position="21"/>
        <end position="41"/>
    </location>
</feature>
<feature type="transmembrane region" description="Helical" evidence="6">
    <location>
        <begin position="418"/>
        <end position="441"/>
    </location>
</feature>
<dbReference type="AlphaFoldDB" id="A0A1H7JU06"/>
<keyword evidence="2" id="KW-1003">Cell membrane</keyword>
<evidence type="ECO:0000259" key="7">
    <source>
        <dbReference type="Pfam" id="PF02687"/>
    </source>
</evidence>
<protein>
    <submittedName>
        <fullName evidence="9">ABC-type antimicrobial peptide transport system, permease component</fullName>
    </submittedName>
</protein>
<keyword evidence="10" id="KW-1185">Reference proteome</keyword>
<keyword evidence="5 6" id="KW-0472">Membrane</keyword>
<dbReference type="OrthoDB" id="1451596at2"/>
<evidence type="ECO:0000256" key="1">
    <source>
        <dbReference type="ARBA" id="ARBA00004651"/>
    </source>
</evidence>
<dbReference type="InterPro" id="IPR025857">
    <property type="entry name" value="MacB_PCD"/>
</dbReference>
<feature type="transmembrane region" description="Helical" evidence="6">
    <location>
        <begin position="285"/>
        <end position="309"/>
    </location>
</feature>
<feature type="domain" description="ABC3 transporter permease C-terminal" evidence="7">
    <location>
        <begin position="288"/>
        <end position="403"/>
    </location>
</feature>
<dbReference type="RefSeq" id="WP_093319802.1">
    <property type="nucleotide sequence ID" value="NZ_FOAF01000001.1"/>
</dbReference>
<name>A0A1H7JU06_OLID1</name>
<dbReference type="InterPro" id="IPR050250">
    <property type="entry name" value="Macrolide_Exporter_MacB"/>
</dbReference>